<organism evidence="1 2">
    <name type="scientific">Gordonia westfalica</name>
    <dbReference type="NCBI Taxonomy" id="158898"/>
    <lineage>
        <taxon>Bacteria</taxon>
        <taxon>Bacillati</taxon>
        <taxon>Actinomycetota</taxon>
        <taxon>Actinomycetes</taxon>
        <taxon>Mycobacteriales</taxon>
        <taxon>Gordoniaceae</taxon>
        <taxon>Gordonia</taxon>
    </lineage>
</organism>
<dbReference type="Proteomes" id="UP000183180">
    <property type="component" value="Unassembled WGS sequence"/>
</dbReference>
<evidence type="ECO:0000313" key="2">
    <source>
        <dbReference type="Proteomes" id="UP000183180"/>
    </source>
</evidence>
<dbReference type="AlphaFoldDB" id="A0A1H2DRX2"/>
<dbReference type="EMBL" id="FNLM01000020">
    <property type="protein sequence ID" value="SDT85609.1"/>
    <property type="molecule type" value="Genomic_DNA"/>
</dbReference>
<evidence type="ECO:0000313" key="1">
    <source>
        <dbReference type="EMBL" id="SDT85609.1"/>
    </source>
</evidence>
<proteinExistence type="predicted"/>
<gene>
    <name evidence="1" type="ORF">SAMN04488548_12033</name>
</gene>
<name>A0A1H2DRX2_9ACTN</name>
<reference evidence="1 2" key="1">
    <citation type="submission" date="2016-10" db="EMBL/GenBank/DDBJ databases">
        <authorList>
            <person name="de Groot N.N."/>
        </authorList>
    </citation>
    <scope>NUCLEOTIDE SEQUENCE [LARGE SCALE GENOMIC DNA]</scope>
    <source>
        <strain evidence="1 2">DSM 44215</strain>
    </source>
</reference>
<accession>A0A1H2DRX2</accession>
<protein>
    <submittedName>
        <fullName evidence="1">Uncharacterized protein</fullName>
    </submittedName>
</protein>
<sequence>MSQTASGKDSRVQAPPLGICSLDVFPPRRQWFQAITK</sequence>
<dbReference type="STRING" id="158898.SAMN04488548_12033"/>